<dbReference type="OrthoDB" id="2465554at2759"/>
<dbReference type="Proteomes" id="UP000439903">
    <property type="component" value="Unassembled WGS sequence"/>
</dbReference>
<gene>
    <name evidence="1" type="ORF">F8M41_015270</name>
</gene>
<sequence>MVFDQTKSQFGIASRSDIDYGPTPVEIMIQVPIYLAETKCLKIIDQNRISQAFSVDSIDQNGYYNVGGNYLAQEGFTYSFYFYPNSTFNATDCSGEQFYLAYTNPLKAEITKNPWEVTRSVYSVGLIIKMPSEALCLQINAFPVADDDNSPIYSSQFLVDNVEDNGYFHVKNYLVYQGLMYYFFAANNETGISNPCAVGFDHSRGYLSADITNDPWVVDPWTFNK</sequence>
<keyword evidence="2" id="KW-1185">Reference proteome</keyword>
<protein>
    <submittedName>
        <fullName evidence="1">Uncharacterized protein</fullName>
    </submittedName>
</protein>
<proteinExistence type="predicted"/>
<evidence type="ECO:0000313" key="2">
    <source>
        <dbReference type="Proteomes" id="UP000439903"/>
    </source>
</evidence>
<evidence type="ECO:0000313" key="1">
    <source>
        <dbReference type="EMBL" id="KAF0523886.1"/>
    </source>
</evidence>
<organism evidence="1 2">
    <name type="scientific">Gigaspora margarita</name>
    <dbReference type="NCBI Taxonomy" id="4874"/>
    <lineage>
        <taxon>Eukaryota</taxon>
        <taxon>Fungi</taxon>
        <taxon>Fungi incertae sedis</taxon>
        <taxon>Mucoromycota</taxon>
        <taxon>Glomeromycotina</taxon>
        <taxon>Glomeromycetes</taxon>
        <taxon>Diversisporales</taxon>
        <taxon>Gigasporaceae</taxon>
        <taxon>Gigaspora</taxon>
    </lineage>
</organism>
<reference evidence="1 2" key="1">
    <citation type="journal article" date="2019" name="Environ. Microbiol.">
        <title>At the nexus of three kingdoms: the genome of the mycorrhizal fungus Gigaspora margarita provides insights into plant, endobacterial and fungal interactions.</title>
        <authorList>
            <person name="Venice F."/>
            <person name="Ghignone S."/>
            <person name="Salvioli di Fossalunga A."/>
            <person name="Amselem J."/>
            <person name="Novero M."/>
            <person name="Xianan X."/>
            <person name="Sedzielewska Toro K."/>
            <person name="Morin E."/>
            <person name="Lipzen A."/>
            <person name="Grigoriev I.V."/>
            <person name="Henrissat B."/>
            <person name="Martin F.M."/>
            <person name="Bonfante P."/>
        </authorList>
    </citation>
    <scope>NUCLEOTIDE SEQUENCE [LARGE SCALE GENOMIC DNA]</scope>
    <source>
        <strain evidence="1 2">BEG34</strain>
    </source>
</reference>
<dbReference type="EMBL" id="WTPW01000318">
    <property type="protein sequence ID" value="KAF0523886.1"/>
    <property type="molecule type" value="Genomic_DNA"/>
</dbReference>
<name>A0A8H4AQL5_GIGMA</name>
<comment type="caution">
    <text evidence="1">The sequence shown here is derived from an EMBL/GenBank/DDBJ whole genome shotgun (WGS) entry which is preliminary data.</text>
</comment>
<dbReference type="AlphaFoldDB" id="A0A8H4AQL5"/>
<accession>A0A8H4AQL5</accession>